<dbReference type="PANTHER" id="PTHR47332:SF2">
    <property type="entry name" value="SET-6"/>
    <property type="match status" value="1"/>
</dbReference>
<dbReference type="InterPro" id="IPR046341">
    <property type="entry name" value="SET_dom_sf"/>
</dbReference>
<dbReference type="PANTHER" id="PTHR47332">
    <property type="entry name" value="SET DOMAIN-CONTAINING PROTEIN 5"/>
    <property type="match status" value="1"/>
</dbReference>
<dbReference type="InterPro" id="IPR053185">
    <property type="entry name" value="SET_domain_protein"/>
</dbReference>
<dbReference type="InterPro" id="IPR001214">
    <property type="entry name" value="SET_dom"/>
</dbReference>
<name>A0ABR0EC72_ZASCE</name>
<dbReference type="EMBL" id="JAXOVC010000007">
    <property type="protein sequence ID" value="KAK4498861.1"/>
    <property type="molecule type" value="Genomic_DNA"/>
</dbReference>
<dbReference type="SUPFAM" id="SSF82199">
    <property type="entry name" value="SET domain"/>
    <property type="match status" value="1"/>
</dbReference>
<keyword evidence="3" id="KW-1185">Reference proteome</keyword>
<gene>
    <name evidence="2" type="ORF">PRZ48_009371</name>
</gene>
<dbReference type="SMART" id="SM00317">
    <property type="entry name" value="SET"/>
    <property type="match status" value="1"/>
</dbReference>
<sequence length="335" mass="37801">MQAPGSAFGNYNYYMLAKADGKGRGAFALTNLKAGTKILVDKPLMVIDKKHGFDAADVGAEYQKLSSAQKEAFDQARVVFSNGREESTSDASAFDKFNTNKFSIDGKDKWGCFAHASRFNHSCLPNCHMSATANEGMQCHVIRDVAAGEELTFTYFENLLYLPTNQRRQFMAAKFMLLAGGCLCKLCTNPGKEQNESDARRLQMRDQVYKWSKCDITEGYGPPFSQAAVNGAIGYERCKQDRIVNPAQDFVDLAEEEGIVTSWWVRWACLWLAELENEKMGPDLRRLRRFTMRTQELLHNCKGLQPADDHDRRFAARIDRLKANLQQLEAAQSRS</sequence>
<dbReference type="PROSITE" id="PS50280">
    <property type="entry name" value="SET"/>
    <property type="match status" value="1"/>
</dbReference>
<evidence type="ECO:0000259" key="1">
    <source>
        <dbReference type="PROSITE" id="PS50280"/>
    </source>
</evidence>
<evidence type="ECO:0000313" key="3">
    <source>
        <dbReference type="Proteomes" id="UP001305779"/>
    </source>
</evidence>
<evidence type="ECO:0000313" key="2">
    <source>
        <dbReference type="EMBL" id="KAK4498861.1"/>
    </source>
</evidence>
<comment type="caution">
    <text evidence="2">The sequence shown here is derived from an EMBL/GenBank/DDBJ whole genome shotgun (WGS) entry which is preliminary data.</text>
</comment>
<dbReference type="Gene3D" id="2.170.270.10">
    <property type="entry name" value="SET domain"/>
    <property type="match status" value="1"/>
</dbReference>
<dbReference type="CDD" id="cd20071">
    <property type="entry name" value="SET_SMYD"/>
    <property type="match status" value="1"/>
</dbReference>
<accession>A0ABR0EC72</accession>
<dbReference type="Pfam" id="PF00856">
    <property type="entry name" value="SET"/>
    <property type="match status" value="1"/>
</dbReference>
<reference evidence="2 3" key="1">
    <citation type="journal article" date="2023" name="G3 (Bethesda)">
        <title>A chromosome-level genome assembly of Zasmidium syzygii isolated from banana leaves.</title>
        <authorList>
            <person name="van Westerhoven A.C."/>
            <person name="Mehrabi R."/>
            <person name="Talebi R."/>
            <person name="Steentjes M.B.F."/>
            <person name="Corcolon B."/>
            <person name="Chong P.A."/>
            <person name="Kema G.H.J."/>
            <person name="Seidl M.F."/>
        </authorList>
    </citation>
    <scope>NUCLEOTIDE SEQUENCE [LARGE SCALE GENOMIC DNA]</scope>
    <source>
        <strain evidence="2 3">P124</strain>
    </source>
</reference>
<dbReference type="Proteomes" id="UP001305779">
    <property type="component" value="Unassembled WGS sequence"/>
</dbReference>
<proteinExistence type="predicted"/>
<organism evidence="2 3">
    <name type="scientific">Zasmidium cellare</name>
    <name type="common">Wine cellar mold</name>
    <name type="synonym">Racodium cellare</name>
    <dbReference type="NCBI Taxonomy" id="395010"/>
    <lineage>
        <taxon>Eukaryota</taxon>
        <taxon>Fungi</taxon>
        <taxon>Dikarya</taxon>
        <taxon>Ascomycota</taxon>
        <taxon>Pezizomycotina</taxon>
        <taxon>Dothideomycetes</taxon>
        <taxon>Dothideomycetidae</taxon>
        <taxon>Mycosphaerellales</taxon>
        <taxon>Mycosphaerellaceae</taxon>
        <taxon>Zasmidium</taxon>
    </lineage>
</organism>
<protein>
    <recommendedName>
        <fullName evidence="1">SET domain-containing protein</fullName>
    </recommendedName>
</protein>
<feature type="domain" description="SET" evidence="1">
    <location>
        <begin position="4"/>
        <end position="156"/>
    </location>
</feature>